<accession>A0A0A9GV53</accession>
<reference evidence="2" key="1">
    <citation type="submission" date="2014-09" db="EMBL/GenBank/DDBJ databases">
        <authorList>
            <person name="Magalhaes I.L.F."/>
            <person name="Oliveira U."/>
            <person name="Santos F.R."/>
            <person name="Vidigal T.H.D.A."/>
            <person name="Brescovit A.D."/>
            <person name="Santos A.J."/>
        </authorList>
    </citation>
    <scope>NUCLEOTIDE SEQUENCE</scope>
    <source>
        <tissue evidence="2">Shoot tissue taken approximately 20 cm above the soil surface</tissue>
    </source>
</reference>
<reference evidence="2" key="2">
    <citation type="journal article" date="2015" name="Data Brief">
        <title>Shoot transcriptome of the giant reed, Arundo donax.</title>
        <authorList>
            <person name="Barrero R.A."/>
            <person name="Guerrero F.D."/>
            <person name="Moolhuijzen P."/>
            <person name="Goolsby J.A."/>
            <person name="Tidwell J."/>
            <person name="Bellgard S.E."/>
            <person name="Bellgard M.I."/>
        </authorList>
    </citation>
    <scope>NUCLEOTIDE SEQUENCE</scope>
    <source>
        <tissue evidence="2">Shoot tissue taken approximately 20 cm above the soil surface</tissue>
    </source>
</reference>
<keyword evidence="1" id="KW-0812">Transmembrane</keyword>
<evidence type="ECO:0000313" key="2">
    <source>
        <dbReference type="EMBL" id="JAE28422.1"/>
    </source>
</evidence>
<keyword evidence="1" id="KW-0472">Membrane</keyword>
<keyword evidence="1" id="KW-1133">Transmembrane helix</keyword>
<feature type="transmembrane region" description="Helical" evidence="1">
    <location>
        <begin position="12"/>
        <end position="39"/>
    </location>
</feature>
<name>A0A0A9GV53_ARUDO</name>
<sequence length="62" mass="7454">MWRWPMFQAPLFSFFSLISLTFSMHLICVEFVIGLVDLIKIWWPRDQRAYQDIGRSDQDMVA</sequence>
<organism evidence="2">
    <name type="scientific">Arundo donax</name>
    <name type="common">Giant reed</name>
    <name type="synonym">Donax arundinaceus</name>
    <dbReference type="NCBI Taxonomy" id="35708"/>
    <lineage>
        <taxon>Eukaryota</taxon>
        <taxon>Viridiplantae</taxon>
        <taxon>Streptophyta</taxon>
        <taxon>Embryophyta</taxon>
        <taxon>Tracheophyta</taxon>
        <taxon>Spermatophyta</taxon>
        <taxon>Magnoliopsida</taxon>
        <taxon>Liliopsida</taxon>
        <taxon>Poales</taxon>
        <taxon>Poaceae</taxon>
        <taxon>PACMAD clade</taxon>
        <taxon>Arundinoideae</taxon>
        <taxon>Arundineae</taxon>
        <taxon>Arundo</taxon>
    </lineage>
</organism>
<proteinExistence type="predicted"/>
<protein>
    <submittedName>
        <fullName evidence="2">Uncharacterized protein</fullName>
    </submittedName>
</protein>
<dbReference type="AlphaFoldDB" id="A0A0A9GV53"/>
<evidence type="ECO:0000256" key="1">
    <source>
        <dbReference type="SAM" id="Phobius"/>
    </source>
</evidence>
<dbReference type="EMBL" id="GBRH01169474">
    <property type="protein sequence ID" value="JAE28422.1"/>
    <property type="molecule type" value="Transcribed_RNA"/>
</dbReference>